<evidence type="ECO:0000313" key="4">
    <source>
        <dbReference type="Proteomes" id="UP000663832"/>
    </source>
</evidence>
<keyword evidence="1" id="KW-0812">Transmembrane</keyword>
<dbReference type="Proteomes" id="UP000663832">
    <property type="component" value="Unassembled WGS sequence"/>
</dbReference>
<name>A0A815IZI0_9BILA</name>
<keyword evidence="4" id="KW-1185">Reference proteome</keyword>
<keyword evidence="1" id="KW-1133">Transmembrane helix</keyword>
<organism evidence="2 5">
    <name type="scientific">Adineta steineri</name>
    <dbReference type="NCBI Taxonomy" id="433720"/>
    <lineage>
        <taxon>Eukaryota</taxon>
        <taxon>Metazoa</taxon>
        <taxon>Spiralia</taxon>
        <taxon>Gnathifera</taxon>
        <taxon>Rotifera</taxon>
        <taxon>Eurotatoria</taxon>
        <taxon>Bdelloidea</taxon>
        <taxon>Adinetida</taxon>
        <taxon>Adinetidae</taxon>
        <taxon>Adineta</taxon>
    </lineage>
</organism>
<dbReference type="OrthoDB" id="8436363at2759"/>
<evidence type="ECO:0000313" key="3">
    <source>
        <dbReference type="EMBL" id="CAF1604468.1"/>
    </source>
</evidence>
<keyword evidence="1" id="KW-0472">Membrane</keyword>
<gene>
    <name evidence="2" type="ORF">BJG266_LOCUS36110</name>
    <name evidence="3" type="ORF">QVE165_LOCUS53127</name>
</gene>
<dbReference type="EMBL" id="CAJNOM010001358">
    <property type="protein sequence ID" value="CAF1604468.1"/>
    <property type="molecule type" value="Genomic_DNA"/>
</dbReference>
<sequence length="152" mass="17597">MPVCQGIGNLLNRMKKSIVELNIFHSNTSSVIDENEIRTELISTRIFLLFLVVSLGILTGYISEIQVEKTVEISYPNYDQYLKLYKQYSTIISCPCTTVSFPYEQFLNVKVTYHQIYQSIYTTQFWINLIKSSSIIQQPSPTFRYLGGPLFQ</sequence>
<evidence type="ECO:0000313" key="5">
    <source>
        <dbReference type="Proteomes" id="UP000663877"/>
    </source>
</evidence>
<comment type="caution">
    <text evidence="2">The sequence shown here is derived from an EMBL/GenBank/DDBJ whole genome shotgun (WGS) entry which is preliminary data.</text>
</comment>
<feature type="non-terminal residue" evidence="2">
    <location>
        <position position="152"/>
    </location>
</feature>
<evidence type="ECO:0000313" key="2">
    <source>
        <dbReference type="EMBL" id="CAF1372522.1"/>
    </source>
</evidence>
<feature type="transmembrane region" description="Helical" evidence="1">
    <location>
        <begin position="46"/>
        <end position="63"/>
    </location>
</feature>
<evidence type="ECO:0000256" key="1">
    <source>
        <dbReference type="SAM" id="Phobius"/>
    </source>
</evidence>
<accession>A0A815IZI0</accession>
<reference evidence="2" key="1">
    <citation type="submission" date="2021-02" db="EMBL/GenBank/DDBJ databases">
        <authorList>
            <person name="Nowell W R."/>
        </authorList>
    </citation>
    <scope>NUCLEOTIDE SEQUENCE</scope>
</reference>
<dbReference type="Proteomes" id="UP000663877">
    <property type="component" value="Unassembled WGS sequence"/>
</dbReference>
<dbReference type="AlphaFoldDB" id="A0A815IZI0"/>
<protein>
    <submittedName>
        <fullName evidence="2">Uncharacterized protein</fullName>
    </submittedName>
</protein>
<dbReference type="EMBL" id="CAJNOI010001010">
    <property type="protein sequence ID" value="CAF1372522.1"/>
    <property type="molecule type" value="Genomic_DNA"/>
</dbReference>
<proteinExistence type="predicted"/>